<organism evidence="1 2">
    <name type="scientific">Seminavis robusta</name>
    <dbReference type="NCBI Taxonomy" id="568900"/>
    <lineage>
        <taxon>Eukaryota</taxon>
        <taxon>Sar</taxon>
        <taxon>Stramenopiles</taxon>
        <taxon>Ochrophyta</taxon>
        <taxon>Bacillariophyta</taxon>
        <taxon>Bacillariophyceae</taxon>
        <taxon>Bacillariophycidae</taxon>
        <taxon>Naviculales</taxon>
        <taxon>Naviculaceae</taxon>
        <taxon>Seminavis</taxon>
    </lineage>
</organism>
<gene>
    <name evidence="1" type="ORF">SEMRO_2226_G319840.1</name>
</gene>
<proteinExistence type="predicted"/>
<accession>A0A9N8EZ98</accession>
<name>A0A9N8EZ98_9STRA</name>
<dbReference type="Proteomes" id="UP001153069">
    <property type="component" value="Unassembled WGS sequence"/>
</dbReference>
<sequence length="242" mass="27307">MTAQSSESFTQLLFQNERIEVYDFRLPPGESVTVVHELPTIRWQVDEGHHGLVVTQPPQEGGHSSDKKEEDEIVPDRKVFFVSPGTQWTLKNIAASTAKEAGTYRQILFVLQSDEPKYSEQQVQDLLKEAIYTTAVGTALLLENELCRVWDFYLEPGEGGGSDTVHHHCLDYVFINVAPSRLLGLHPETLDQNNLLFDSISTDNQVTWNYIPASAGKDKAFAHGGKNGYDDRPMREYLLELK</sequence>
<dbReference type="Gene3D" id="2.60.120.10">
    <property type="entry name" value="Jelly Rolls"/>
    <property type="match status" value="1"/>
</dbReference>
<evidence type="ECO:0000313" key="2">
    <source>
        <dbReference type="Proteomes" id="UP001153069"/>
    </source>
</evidence>
<keyword evidence="2" id="KW-1185">Reference proteome</keyword>
<comment type="caution">
    <text evidence="1">The sequence shown here is derived from an EMBL/GenBank/DDBJ whole genome shotgun (WGS) entry which is preliminary data.</text>
</comment>
<evidence type="ECO:0000313" key="1">
    <source>
        <dbReference type="EMBL" id="CAB9528439.1"/>
    </source>
</evidence>
<dbReference type="OrthoDB" id="421822at2759"/>
<protein>
    <submittedName>
        <fullName evidence="1">Uncharacterized protein</fullName>
    </submittedName>
</protein>
<reference evidence="1" key="1">
    <citation type="submission" date="2020-06" db="EMBL/GenBank/DDBJ databases">
        <authorList>
            <consortium name="Plant Systems Biology data submission"/>
        </authorList>
    </citation>
    <scope>NUCLEOTIDE SEQUENCE</scope>
    <source>
        <strain evidence="1">D6</strain>
    </source>
</reference>
<dbReference type="EMBL" id="CAICTM010002224">
    <property type="protein sequence ID" value="CAB9528439.1"/>
    <property type="molecule type" value="Genomic_DNA"/>
</dbReference>
<dbReference type="InterPro" id="IPR014710">
    <property type="entry name" value="RmlC-like_jellyroll"/>
</dbReference>
<dbReference type="AlphaFoldDB" id="A0A9N8EZ98"/>